<evidence type="ECO:0000256" key="3">
    <source>
        <dbReference type="RuleBase" id="RU003954"/>
    </source>
</evidence>
<keyword evidence="5" id="KW-1185">Reference proteome</keyword>
<dbReference type="PRINTS" id="PR00081">
    <property type="entry name" value="GDHRDH"/>
</dbReference>
<dbReference type="InterPro" id="IPR023144">
    <property type="entry name" value="Phe_NH3-lyase_shielding_dom_sf"/>
</dbReference>
<dbReference type="AlphaFoldDB" id="A0AAE0U0H1"/>
<dbReference type="GO" id="GO:0005737">
    <property type="term" value="C:cytoplasm"/>
    <property type="evidence" value="ECO:0007669"/>
    <property type="project" value="InterPro"/>
</dbReference>
<dbReference type="SUPFAM" id="SSF51735">
    <property type="entry name" value="NAD(P)-binding Rossmann-fold domains"/>
    <property type="match status" value="1"/>
</dbReference>
<reference evidence="4" key="2">
    <citation type="submission" date="2023-07" db="EMBL/GenBank/DDBJ databases">
        <authorList>
            <consortium name="Lawrence Berkeley National Laboratory"/>
            <person name="Haridas S."/>
            <person name="Hensen N."/>
            <person name="Bonometti L."/>
            <person name="Westerberg I."/>
            <person name="Brannstrom I.O."/>
            <person name="Guillou S."/>
            <person name="Cros-Aarteil S."/>
            <person name="Calhoun S."/>
            <person name="Kuo A."/>
            <person name="Mondo S."/>
            <person name="Pangilinan J."/>
            <person name="Riley R."/>
            <person name="LaButti K."/>
            <person name="Andreopoulos B."/>
            <person name="Lipzen A."/>
            <person name="Chen C."/>
            <person name="Yanf M."/>
            <person name="Daum C."/>
            <person name="Ng V."/>
            <person name="Clum A."/>
            <person name="Steindorff A."/>
            <person name="Ohm R."/>
            <person name="Martin F."/>
            <person name="Silar P."/>
            <person name="Natvig D."/>
            <person name="Lalanne C."/>
            <person name="Gautier V."/>
            <person name="Ament-velasquez S.L."/>
            <person name="Kruys A."/>
            <person name="Hutchinson M.I."/>
            <person name="Powell A.J."/>
            <person name="Barry K."/>
            <person name="Miller A.N."/>
            <person name="Grigoriev I.V."/>
            <person name="Debuchy R."/>
            <person name="Gladieux P."/>
            <person name="Thoren M.H."/>
            <person name="Johannesson H."/>
        </authorList>
    </citation>
    <scope>NUCLEOTIDE SEQUENCE</scope>
    <source>
        <strain evidence="4">FGSC 1904</strain>
    </source>
</reference>
<dbReference type="InterPro" id="IPR005922">
    <property type="entry name" value="Phe_NH3-lyase"/>
</dbReference>
<proteinExistence type="inferred from homology"/>
<dbReference type="InterPro" id="IPR020904">
    <property type="entry name" value="Sc_DH/Rdtase_CS"/>
</dbReference>
<dbReference type="Pfam" id="PF13561">
    <property type="entry name" value="adh_short_C2"/>
    <property type="match status" value="1"/>
</dbReference>
<dbReference type="Gene3D" id="1.10.274.20">
    <property type="entry name" value="Phenylalanine ammonia-lyase 1, domain 3"/>
    <property type="match status" value="1"/>
</dbReference>
<dbReference type="InterPro" id="IPR002347">
    <property type="entry name" value="SDR_fam"/>
</dbReference>
<comment type="caution">
    <text evidence="4">The sequence shown here is derived from an EMBL/GenBank/DDBJ whole genome shotgun (WGS) entry which is preliminary data.</text>
</comment>
<dbReference type="CDD" id="cd00332">
    <property type="entry name" value="PAL-HAL"/>
    <property type="match status" value="1"/>
</dbReference>
<gene>
    <name evidence="4" type="ORF">B0T20DRAFT_398154</name>
</gene>
<dbReference type="PANTHER" id="PTHR10362">
    <property type="entry name" value="HISTIDINE AMMONIA-LYASE"/>
    <property type="match status" value="1"/>
</dbReference>
<name>A0AAE0U0H1_SORBR</name>
<dbReference type="Pfam" id="PF00221">
    <property type="entry name" value="Lyase_aromatic"/>
    <property type="match status" value="1"/>
</dbReference>
<keyword evidence="3" id="KW-0456">Lyase</keyword>
<accession>A0AAE0U0H1</accession>
<dbReference type="InterPro" id="IPR001106">
    <property type="entry name" value="Aromatic_Lyase"/>
</dbReference>
<dbReference type="Gene3D" id="1.10.275.10">
    <property type="entry name" value="Fumarase/aspartase (N-terminal domain)"/>
    <property type="match status" value="1"/>
</dbReference>
<dbReference type="Gene3D" id="3.40.50.720">
    <property type="entry name" value="NAD(P)-binding Rossmann-like Domain"/>
    <property type="match status" value="1"/>
</dbReference>
<reference evidence="4" key="1">
    <citation type="journal article" date="2023" name="Mol. Phylogenet. Evol.">
        <title>Genome-scale phylogeny and comparative genomics of the fungal order Sordariales.</title>
        <authorList>
            <person name="Hensen N."/>
            <person name="Bonometti L."/>
            <person name="Westerberg I."/>
            <person name="Brannstrom I.O."/>
            <person name="Guillou S."/>
            <person name="Cros-Aarteil S."/>
            <person name="Calhoun S."/>
            <person name="Haridas S."/>
            <person name="Kuo A."/>
            <person name="Mondo S."/>
            <person name="Pangilinan J."/>
            <person name="Riley R."/>
            <person name="LaButti K."/>
            <person name="Andreopoulos B."/>
            <person name="Lipzen A."/>
            <person name="Chen C."/>
            <person name="Yan M."/>
            <person name="Daum C."/>
            <person name="Ng V."/>
            <person name="Clum A."/>
            <person name="Steindorff A."/>
            <person name="Ohm R.A."/>
            <person name="Martin F."/>
            <person name="Silar P."/>
            <person name="Natvig D.O."/>
            <person name="Lalanne C."/>
            <person name="Gautier V."/>
            <person name="Ament-Velasquez S.L."/>
            <person name="Kruys A."/>
            <person name="Hutchinson M.I."/>
            <person name="Powell A.J."/>
            <person name="Barry K."/>
            <person name="Miller A.N."/>
            <person name="Grigoriev I.V."/>
            <person name="Debuchy R."/>
            <person name="Gladieux P."/>
            <person name="Hiltunen Thoren M."/>
            <person name="Johannesson H."/>
        </authorList>
    </citation>
    <scope>NUCLEOTIDE SEQUENCE</scope>
    <source>
        <strain evidence="4">FGSC 1904</strain>
    </source>
</reference>
<protein>
    <submittedName>
        <fullName evidence="4">L-Aspartase-like protein</fullName>
    </submittedName>
</protein>
<dbReference type="CDD" id="cd05362">
    <property type="entry name" value="THN_reductase-like_SDR_c"/>
    <property type="match status" value="1"/>
</dbReference>
<dbReference type="GO" id="GO:0006559">
    <property type="term" value="P:L-phenylalanine catabolic process"/>
    <property type="evidence" value="ECO:0007669"/>
    <property type="project" value="InterPro"/>
</dbReference>
<dbReference type="FunFam" id="3.40.50.720:FF:000084">
    <property type="entry name" value="Short-chain dehydrogenase reductase"/>
    <property type="match status" value="1"/>
</dbReference>
<comment type="similarity">
    <text evidence="1 3">Belongs to the PAL/histidase family.</text>
</comment>
<dbReference type="Proteomes" id="UP001281003">
    <property type="component" value="Unassembled WGS sequence"/>
</dbReference>
<organism evidence="4 5">
    <name type="scientific">Sordaria brevicollis</name>
    <dbReference type="NCBI Taxonomy" id="83679"/>
    <lineage>
        <taxon>Eukaryota</taxon>
        <taxon>Fungi</taxon>
        <taxon>Dikarya</taxon>
        <taxon>Ascomycota</taxon>
        <taxon>Pezizomycotina</taxon>
        <taxon>Sordariomycetes</taxon>
        <taxon>Sordariomycetidae</taxon>
        <taxon>Sordariales</taxon>
        <taxon>Sordariaceae</taxon>
        <taxon>Sordaria</taxon>
    </lineage>
</organism>
<evidence type="ECO:0000313" key="4">
    <source>
        <dbReference type="EMBL" id="KAK3386347.1"/>
    </source>
</evidence>
<evidence type="ECO:0000313" key="5">
    <source>
        <dbReference type="Proteomes" id="UP001281003"/>
    </source>
</evidence>
<keyword evidence="2" id="KW-0521">NADP</keyword>
<evidence type="ECO:0000256" key="2">
    <source>
        <dbReference type="ARBA" id="ARBA00022857"/>
    </source>
</evidence>
<dbReference type="InterPro" id="IPR008948">
    <property type="entry name" value="L-Aspartase-like"/>
</dbReference>
<dbReference type="EMBL" id="JAUTDP010000019">
    <property type="protein sequence ID" value="KAK3386347.1"/>
    <property type="molecule type" value="Genomic_DNA"/>
</dbReference>
<dbReference type="PROSITE" id="PS00061">
    <property type="entry name" value="ADH_SHORT"/>
    <property type="match status" value="1"/>
</dbReference>
<dbReference type="InterPro" id="IPR024083">
    <property type="entry name" value="Fumarase/histidase_N"/>
</dbReference>
<dbReference type="InterPro" id="IPR036291">
    <property type="entry name" value="NAD(P)-bd_dom_sf"/>
</dbReference>
<sequence>MPGVTAPSGSSKYDQIPGPLGLNSAKLEGKVALVTGAGRGIGREMALELGRRGAKVVVNYANSDIPANEVVQAIKKSGSDAIAIKANVSDISQIERLYREAKAKFGKLDIVCSNSGVVSFGHIKDVTPEEYDRVFNINTRGQFFVAREAYKHLEVGGRLILMGSITGQAKAVPKHTVYSASKGAIETFVRCMAIDFGDKKITVNAVAPGGIKTDMYHAVCREYIPNGEKLKNEEVDEYAAGWSPLHRVGLPIDIARVVCFLASQDGEWINGKVIGVDGGACIQNEQIRDRRNKLASMSDTTNSHARAVYGSWAHLQELGKSKKRIEVSGSNLTIADVIAVSLHGAKAHLPADTRHIDRSIALLEERVKAGDVIYGVNTGFGGSADTRTDVGAEPLMRLQDALVQHLNVGVLTYDDKGRDGICSRTGKPYSNELLRSHALPTPVVRATMLIRCNSLMRGHSAVRPLVMENIMKLLDKDVIPIIPLRGSISSSGDLSTLSYIAGALEGNPDVWLKVKKEGNKSDITPADKALPLIGLKPVRFQAKEGLGVTNGTAPSCATASVAIHEANQLALLVQLLTAMGTEALAGTAANYHPFISSVRPHPGQAEAASNILAFLAESKIAAHFESHHNGSDSEPAKVRGLCQDRYALRTSPQWLGPQLEDLELATRQVEIELNSTTDNPLIDPSTGFIHHGGNFQAMAITSAMEKTMLALQNLGRLLYTQSSELLNNMTNKGLPPNLSADEPSQSYTCKGFDVNMAAYMAELAYLAKPVSSHVQIAEMQNQAVNSMALVAARYALEAVEILSLMAATYIYVLCQALDLRVLQLEFRESLPKCIGTGILSDIAERKEPEDSVAEANHDSFSAEDVKHSQNLAIMISEKILDQWDKLAHLDVSDRASVAVKQSAIDALGLLHCGREYDGTTVSISDLQSYHEKAARVVENCYRDHRKALLEGRQDTGRWLCRGSKVIYDFVRKDLKIPLNRGVVDHPPLLKEEMAKLAKEVLNSGEVTTKHVDDGADLWSRNRILGTMASDIYQAIRSGELHSKVMEFGRDEKIWG</sequence>
<evidence type="ECO:0000256" key="1">
    <source>
        <dbReference type="ARBA" id="ARBA00007238"/>
    </source>
</evidence>
<dbReference type="SUPFAM" id="SSF48557">
    <property type="entry name" value="L-aspartase-like"/>
    <property type="match status" value="1"/>
</dbReference>
<dbReference type="PRINTS" id="PR00080">
    <property type="entry name" value="SDRFAMILY"/>
</dbReference>
<dbReference type="GO" id="GO:0016841">
    <property type="term" value="F:ammonia-lyase activity"/>
    <property type="evidence" value="ECO:0007669"/>
    <property type="project" value="InterPro"/>
</dbReference>
<dbReference type="Gene3D" id="1.20.200.10">
    <property type="entry name" value="Fumarase/aspartase (Central domain)"/>
    <property type="match status" value="1"/>
</dbReference>
<dbReference type="NCBIfam" id="TIGR01226">
    <property type="entry name" value="phe_am_lyase"/>
    <property type="match status" value="1"/>
</dbReference>